<dbReference type="Proteomes" id="UP000811365">
    <property type="component" value="Unassembled WGS sequence"/>
</dbReference>
<comment type="caution">
    <text evidence="1">The sequence shown here is derived from an EMBL/GenBank/DDBJ whole genome shotgun (WGS) entry which is preliminary data.</text>
</comment>
<sequence length="167" mass="19005">MNQPKFDIIPDETNREHNTRTKAALELLESNKELRDWAKTHFLAELRNMITNQIVEEGHELSDELMKYGVRLCPKVAMVWIANELENNVGAITEWLAGFAYWEGDSKANLARAVGIRQQSYATHFRQLEEIAAAQNKADETGQDQTISLRGAPFIIHPGPSEEEDQE</sequence>
<evidence type="ECO:0000313" key="1">
    <source>
        <dbReference type="EMBL" id="MBS6623265.1"/>
    </source>
</evidence>
<dbReference type="AlphaFoldDB" id="A0A9E1M030"/>
<evidence type="ECO:0000313" key="2">
    <source>
        <dbReference type="Proteomes" id="UP000811365"/>
    </source>
</evidence>
<gene>
    <name evidence="1" type="ORF">KH315_14120</name>
</gene>
<organism evidence="1 2">
    <name type="scientific">Faecalibacterium prausnitzii</name>
    <dbReference type="NCBI Taxonomy" id="853"/>
    <lineage>
        <taxon>Bacteria</taxon>
        <taxon>Bacillati</taxon>
        <taxon>Bacillota</taxon>
        <taxon>Clostridia</taxon>
        <taxon>Eubacteriales</taxon>
        <taxon>Oscillospiraceae</taxon>
        <taxon>Faecalibacterium</taxon>
    </lineage>
</organism>
<proteinExistence type="predicted"/>
<protein>
    <submittedName>
        <fullName evidence="1">Uncharacterized protein</fullName>
    </submittedName>
</protein>
<reference evidence="1" key="1">
    <citation type="submission" date="2021-02" db="EMBL/GenBank/DDBJ databases">
        <title>Infant gut strain persistence is associated with maternal origin, phylogeny, and functional potential including surface adhesion and iron acquisition.</title>
        <authorList>
            <person name="Lou Y.C."/>
        </authorList>
    </citation>
    <scope>NUCLEOTIDE SEQUENCE</scope>
    <source>
        <strain evidence="1">L2_039_000G1_dasL2_039_000G1_maxbin2.maxbin.077</strain>
    </source>
</reference>
<name>A0A9E1M030_9FIRM</name>
<dbReference type="EMBL" id="JAGZYH010000086">
    <property type="protein sequence ID" value="MBS6623265.1"/>
    <property type="molecule type" value="Genomic_DNA"/>
</dbReference>
<accession>A0A9E1M030</accession>